<organism evidence="1 2">
    <name type="scientific">Chaetomium tenue</name>
    <dbReference type="NCBI Taxonomy" id="1854479"/>
    <lineage>
        <taxon>Eukaryota</taxon>
        <taxon>Fungi</taxon>
        <taxon>Dikarya</taxon>
        <taxon>Ascomycota</taxon>
        <taxon>Pezizomycotina</taxon>
        <taxon>Sordariomycetes</taxon>
        <taxon>Sordariomycetidae</taxon>
        <taxon>Sordariales</taxon>
        <taxon>Chaetomiaceae</taxon>
        <taxon>Chaetomium</taxon>
    </lineage>
</organism>
<proteinExistence type="predicted"/>
<gene>
    <name evidence="1" type="ORF">F5144DRAFT_614858</name>
</gene>
<dbReference type="EMBL" id="JAGIZQ010000006">
    <property type="protein sequence ID" value="KAH6622952.1"/>
    <property type="molecule type" value="Genomic_DNA"/>
</dbReference>
<keyword evidence="1" id="KW-0378">Hydrolase</keyword>
<reference evidence="1 2" key="1">
    <citation type="journal article" date="2021" name="Nat. Commun.">
        <title>Genetic determinants of endophytism in the Arabidopsis root mycobiome.</title>
        <authorList>
            <person name="Mesny F."/>
            <person name="Miyauchi S."/>
            <person name="Thiergart T."/>
            <person name="Pickel B."/>
            <person name="Atanasova L."/>
            <person name="Karlsson M."/>
            <person name="Huettel B."/>
            <person name="Barry K.W."/>
            <person name="Haridas S."/>
            <person name="Chen C."/>
            <person name="Bauer D."/>
            <person name="Andreopoulos W."/>
            <person name="Pangilinan J."/>
            <person name="LaButti K."/>
            <person name="Riley R."/>
            <person name="Lipzen A."/>
            <person name="Clum A."/>
            <person name="Drula E."/>
            <person name="Henrissat B."/>
            <person name="Kohler A."/>
            <person name="Grigoriev I.V."/>
            <person name="Martin F.M."/>
            <person name="Hacquard S."/>
        </authorList>
    </citation>
    <scope>NUCLEOTIDE SEQUENCE [LARGE SCALE GENOMIC DNA]</scope>
    <source>
        <strain evidence="1 2">MPI-SDFR-AT-0079</strain>
    </source>
</reference>
<evidence type="ECO:0000313" key="1">
    <source>
        <dbReference type="EMBL" id="KAH6622952.1"/>
    </source>
</evidence>
<name>A0ACB7NZB5_9PEZI</name>
<dbReference type="Proteomes" id="UP000724584">
    <property type="component" value="Unassembled WGS sequence"/>
</dbReference>
<accession>A0ACB7NZB5</accession>
<keyword evidence="2" id="KW-1185">Reference proteome</keyword>
<comment type="caution">
    <text evidence="1">The sequence shown here is derived from an EMBL/GenBank/DDBJ whole genome shotgun (WGS) entry which is preliminary data.</text>
</comment>
<sequence>MSVFVRARAPMRPDILRTARLRHPAYSTSSILLSAPRRSNYFNSGYSSSYDPNQETGRGPIFNKHTFGVPQFYPRDLKRRVDDYVVGQDRAKKTICSVIFNHYQGLRRRQNHEIQDQRLREKLQRQKYAQDQEAFENAGYNSTRTHPVEDEYHGYHETAGGTYKIPDNLYEPPTDDFYIPENFAAPEHVKIDKSNLLLIGPTGVGKTYILETLSKKLNVPFTISDCNSFTQAGYIGQDVESCIERLLIEANYDIKAAEHGIIVLDEFDKIAKRETINGRDVGGEGVQQALLKLVEGTKVTINIKDQRQSRTTNNPPSGYGPSNPQSTPPAGKVDQYTIDTTNILFVFCGAFVGLDKTVLRRVAKPSIGFGSEVRGRSASMSGSKDILPPEMYNHLPHQPAFTSASSGTGFTPLDLTTPADLQAYGFIPELIGRLHNICALTPLSLDELYRILTEPRNSLVAQYTALFETYPSKLNFTRKALTAIAERAAKNETGARGLKMEMERVLADPMYDAPTPYVLITEGCVRGVEKAGYWGKDGRMEMERRMREEDERETTTTAAAAGGEHEPAFERFREAGWSSA</sequence>
<evidence type="ECO:0000313" key="2">
    <source>
        <dbReference type="Proteomes" id="UP000724584"/>
    </source>
</evidence>
<protein>
    <submittedName>
        <fullName evidence="1">P-loop containing nucleoside triphosphate hydrolase protein</fullName>
    </submittedName>
</protein>